<evidence type="ECO:0000313" key="4">
    <source>
        <dbReference type="Proteomes" id="UP001159364"/>
    </source>
</evidence>
<dbReference type="Proteomes" id="UP001159364">
    <property type="component" value="Unassembled WGS sequence"/>
</dbReference>
<dbReference type="AlphaFoldDB" id="A0AAV8S794"/>
<reference evidence="3 4" key="1">
    <citation type="submission" date="2021-09" db="EMBL/GenBank/DDBJ databases">
        <title>Genomic insights and catalytic innovation underlie evolution of tropane alkaloids biosynthesis.</title>
        <authorList>
            <person name="Wang Y.-J."/>
            <person name="Tian T."/>
            <person name="Huang J.-P."/>
            <person name="Huang S.-X."/>
        </authorList>
    </citation>
    <scope>NUCLEOTIDE SEQUENCE [LARGE SCALE GENOMIC DNA]</scope>
    <source>
        <strain evidence="3">KIB-2018</strain>
        <tissue evidence="3">Leaf</tissue>
    </source>
</reference>
<feature type="region of interest" description="Disordered" evidence="1">
    <location>
        <begin position="552"/>
        <end position="573"/>
    </location>
</feature>
<comment type="caution">
    <text evidence="3">The sequence shown here is derived from an EMBL/GenBank/DDBJ whole genome shotgun (WGS) entry which is preliminary data.</text>
</comment>
<accession>A0AAV8S794</accession>
<name>A0AAV8S794_9ROSI</name>
<organism evidence="3 4">
    <name type="scientific">Erythroxylum novogranatense</name>
    <dbReference type="NCBI Taxonomy" id="1862640"/>
    <lineage>
        <taxon>Eukaryota</taxon>
        <taxon>Viridiplantae</taxon>
        <taxon>Streptophyta</taxon>
        <taxon>Embryophyta</taxon>
        <taxon>Tracheophyta</taxon>
        <taxon>Spermatophyta</taxon>
        <taxon>Magnoliopsida</taxon>
        <taxon>eudicotyledons</taxon>
        <taxon>Gunneridae</taxon>
        <taxon>Pentapetalae</taxon>
        <taxon>rosids</taxon>
        <taxon>fabids</taxon>
        <taxon>Malpighiales</taxon>
        <taxon>Erythroxylaceae</taxon>
        <taxon>Erythroxylum</taxon>
    </lineage>
</organism>
<evidence type="ECO:0000259" key="2">
    <source>
        <dbReference type="Pfam" id="PF24714"/>
    </source>
</evidence>
<dbReference type="InterPro" id="IPR033337">
    <property type="entry name" value="TORTIFOLIA1/SINE1-2"/>
</dbReference>
<dbReference type="InterPro" id="IPR016024">
    <property type="entry name" value="ARM-type_fold"/>
</dbReference>
<dbReference type="PANTHER" id="PTHR31355:SF8">
    <property type="entry name" value="TORTIFOLIA1-LIKE PROTEIN 3"/>
    <property type="match status" value="1"/>
</dbReference>
<protein>
    <recommendedName>
        <fullName evidence="2">TORTIFOLIA1/SINE1-2 N-terminal domain-containing protein</fullName>
    </recommendedName>
</protein>
<evidence type="ECO:0000256" key="1">
    <source>
        <dbReference type="SAM" id="MobiDB-lite"/>
    </source>
</evidence>
<feature type="region of interest" description="Disordered" evidence="1">
    <location>
        <begin position="278"/>
        <end position="348"/>
    </location>
</feature>
<dbReference type="Gene3D" id="1.25.10.10">
    <property type="entry name" value="Leucine-rich Repeat Variant"/>
    <property type="match status" value="1"/>
</dbReference>
<dbReference type="InterPro" id="IPR057600">
    <property type="entry name" value="TORTIFOLIA1/SINE1-2_N"/>
</dbReference>
<gene>
    <name evidence="3" type="ORF">K2173_012641</name>
</gene>
<sequence>MTQNLKLKVLTLITKLSDRDTFAVAATELDSIAAALDSTTLPTFLSCILSTDSTDKALVRKQCLHLLSTLALLHANSLSSFLSRIISYLTRRFRDCDSSIRSQCVATTSSLASNITKTPFSAAFLKPLSESVFTEQEMSAQLGSALCLAAAIDAAPDPDPARLGKVLVPRLERLVKSDSYKAKSAALVVIGSVIRVGGVSGYGGMVGLVKCLVGFLSSEDWAARKAAAEALGRLAVVERDAMAEFKSGNLKAFENRKFDKVKAVREVMSQMIQAWKQVPDISDEASPPPRSVASSKEDANDGSYQPGSKAPRTAGSEAIHKNKRTYNRTTPPDSLSARKRVPLKSVEKKASSGILRKVDCKKNLDWKAEIAVPRAASVSCGDDSDVREGCDGGPERRITKPDFKRALFNKNYDDKMLKFVGSKSGSRVVPCHEERPESANAVSVGIENQDTNRKESEDLSLIRNQLVQIEKQQSSLLDILQKYIGGSQNGMHALETRVHGLELALDEISYNLAVSGGRMTDSQKTSCCLLPAADFLSSKFWRKTDGRFPLSRLSSSGATSSTAIRQRAGKNGSTRAETFNFERLRLQQQGRGGFIVNPLAEIHDD</sequence>
<evidence type="ECO:0000313" key="3">
    <source>
        <dbReference type="EMBL" id="KAJ8748057.1"/>
    </source>
</evidence>
<dbReference type="EMBL" id="JAIWQS010000030">
    <property type="protein sequence ID" value="KAJ8748057.1"/>
    <property type="molecule type" value="Genomic_DNA"/>
</dbReference>
<dbReference type="GO" id="GO:0008017">
    <property type="term" value="F:microtubule binding"/>
    <property type="evidence" value="ECO:0007669"/>
    <property type="project" value="InterPro"/>
</dbReference>
<keyword evidence="4" id="KW-1185">Reference proteome</keyword>
<dbReference type="GO" id="GO:0005874">
    <property type="term" value="C:microtubule"/>
    <property type="evidence" value="ECO:0007669"/>
    <property type="project" value="InterPro"/>
</dbReference>
<feature type="compositionally biased region" description="Low complexity" evidence="1">
    <location>
        <begin position="552"/>
        <end position="563"/>
    </location>
</feature>
<feature type="domain" description="TORTIFOLIA1/SINE1-2 N-terminal" evidence="2">
    <location>
        <begin position="4"/>
        <end position="277"/>
    </location>
</feature>
<dbReference type="PANTHER" id="PTHR31355">
    <property type="entry name" value="MICROTUBULE-ASSOCIATED PROTEIN TORTIFOLIA1"/>
    <property type="match status" value="1"/>
</dbReference>
<dbReference type="SUPFAM" id="SSF48371">
    <property type="entry name" value="ARM repeat"/>
    <property type="match status" value="1"/>
</dbReference>
<dbReference type="InterPro" id="IPR011989">
    <property type="entry name" value="ARM-like"/>
</dbReference>
<proteinExistence type="predicted"/>
<dbReference type="Pfam" id="PF24714">
    <property type="entry name" value="TOR1L1_N"/>
    <property type="match status" value="1"/>
</dbReference>